<keyword evidence="4" id="KW-1185">Reference proteome</keyword>
<dbReference type="STRING" id="1192034.CAP_1869"/>
<dbReference type="Proteomes" id="UP000019678">
    <property type="component" value="Unassembled WGS sequence"/>
</dbReference>
<reference evidence="3 4" key="1">
    <citation type="submission" date="2013-05" db="EMBL/GenBank/DDBJ databases">
        <title>Genome assembly of Chondromyces apiculatus DSM 436.</title>
        <authorList>
            <person name="Sharma G."/>
            <person name="Khatri I."/>
            <person name="Kaur C."/>
            <person name="Mayilraj S."/>
            <person name="Subramanian S."/>
        </authorList>
    </citation>
    <scope>NUCLEOTIDE SEQUENCE [LARGE SCALE GENOMIC DNA]</scope>
    <source>
        <strain evidence="3 4">DSM 436</strain>
    </source>
</reference>
<evidence type="ECO:0000259" key="2">
    <source>
        <dbReference type="Pfam" id="PF01738"/>
    </source>
</evidence>
<gene>
    <name evidence="3" type="ORF">CAP_1869</name>
</gene>
<organism evidence="3 4">
    <name type="scientific">Chondromyces apiculatus DSM 436</name>
    <dbReference type="NCBI Taxonomy" id="1192034"/>
    <lineage>
        <taxon>Bacteria</taxon>
        <taxon>Pseudomonadati</taxon>
        <taxon>Myxococcota</taxon>
        <taxon>Polyangia</taxon>
        <taxon>Polyangiales</taxon>
        <taxon>Polyangiaceae</taxon>
        <taxon>Chondromyces</taxon>
    </lineage>
</organism>
<dbReference type="eggNOG" id="COG0412">
    <property type="taxonomic scope" value="Bacteria"/>
</dbReference>
<evidence type="ECO:0000313" key="4">
    <source>
        <dbReference type="Proteomes" id="UP000019678"/>
    </source>
</evidence>
<dbReference type="InterPro" id="IPR002925">
    <property type="entry name" value="Dienelactn_hydro"/>
</dbReference>
<dbReference type="Gene3D" id="3.40.50.1820">
    <property type="entry name" value="alpha/beta hydrolase"/>
    <property type="match status" value="1"/>
</dbReference>
<dbReference type="AlphaFoldDB" id="A0A017ST79"/>
<feature type="region of interest" description="Disordered" evidence="1">
    <location>
        <begin position="1"/>
        <end position="25"/>
    </location>
</feature>
<keyword evidence="3" id="KW-0378">Hydrolase</keyword>
<protein>
    <submittedName>
        <fullName evidence="3">Putative hydrolase</fullName>
    </submittedName>
</protein>
<name>A0A017ST79_9BACT</name>
<evidence type="ECO:0000313" key="3">
    <source>
        <dbReference type="EMBL" id="EYE99976.1"/>
    </source>
</evidence>
<feature type="domain" description="Dienelactone hydrolase" evidence="2">
    <location>
        <begin position="26"/>
        <end position="233"/>
    </location>
</feature>
<dbReference type="SUPFAM" id="SSF53474">
    <property type="entry name" value="alpha/beta-Hydrolases"/>
    <property type="match status" value="1"/>
</dbReference>
<dbReference type="InterPro" id="IPR029058">
    <property type="entry name" value="AB_hydrolase_fold"/>
</dbReference>
<sequence length="235" mass="25573">MCNDGHRMGGVLALPEGEGGAEGAERKRRPGVLLIHDIFGLGEEMKRVARELAEDGYAVLIPSLYDRGNKVICVARTIQAMAKGEGQAVEDLEAARRWLAEREEVDADRLGVIGFCMGGAFTLILATQGKYQAAAPFYGQVPEKLPRACPVVGSFGRRDGSLPGAAAKLERQLEVLGVEHDVKEYPEAGHSFYTRPENFFAEKVGPLLPLHAEYDAPAAQDARERVVAFFKKHLG</sequence>
<comment type="caution">
    <text evidence="3">The sequence shown here is derived from an EMBL/GenBank/DDBJ whole genome shotgun (WGS) entry which is preliminary data.</text>
</comment>
<dbReference type="InterPro" id="IPR051049">
    <property type="entry name" value="Dienelactone_hydrolase-like"/>
</dbReference>
<evidence type="ECO:0000256" key="1">
    <source>
        <dbReference type="SAM" id="MobiDB-lite"/>
    </source>
</evidence>
<dbReference type="PANTHER" id="PTHR46623:SF6">
    <property type="entry name" value="ALPHA_BETA-HYDROLASES SUPERFAMILY PROTEIN"/>
    <property type="match status" value="1"/>
</dbReference>
<proteinExistence type="predicted"/>
<dbReference type="PANTHER" id="PTHR46623">
    <property type="entry name" value="CARBOXYMETHYLENEBUTENOLIDASE-RELATED"/>
    <property type="match status" value="1"/>
</dbReference>
<dbReference type="Pfam" id="PF01738">
    <property type="entry name" value="DLH"/>
    <property type="match status" value="1"/>
</dbReference>
<accession>A0A017ST79</accession>
<dbReference type="EMBL" id="ASRX01000159">
    <property type="protein sequence ID" value="EYE99976.1"/>
    <property type="molecule type" value="Genomic_DNA"/>
</dbReference>
<dbReference type="GO" id="GO:0016787">
    <property type="term" value="F:hydrolase activity"/>
    <property type="evidence" value="ECO:0007669"/>
    <property type="project" value="UniProtKB-KW"/>
</dbReference>